<protein>
    <submittedName>
        <fullName evidence="2">Uncharacterized conserved protein</fullName>
    </submittedName>
</protein>
<dbReference type="RefSeq" id="WP_142458290.1">
    <property type="nucleotide sequence ID" value="NZ_FXTJ01000003.1"/>
</dbReference>
<dbReference type="Proteomes" id="UP000317484">
    <property type="component" value="Unassembled WGS sequence"/>
</dbReference>
<gene>
    <name evidence="2" type="ORF">SAMN06273567_103144</name>
</gene>
<accession>A0A521DET7</accession>
<evidence type="ECO:0000313" key="2">
    <source>
        <dbReference type="EMBL" id="SMO70163.1"/>
    </source>
</evidence>
<name>A0A521DET7_9ACTN</name>
<dbReference type="EMBL" id="FXTJ01000003">
    <property type="protein sequence ID" value="SMO70163.1"/>
    <property type="molecule type" value="Genomic_DNA"/>
</dbReference>
<keyword evidence="1" id="KW-0472">Membrane</keyword>
<dbReference type="AlphaFoldDB" id="A0A521DET7"/>
<keyword evidence="1" id="KW-1133">Transmembrane helix</keyword>
<reference evidence="2 3" key="1">
    <citation type="submission" date="2017-05" db="EMBL/GenBank/DDBJ databases">
        <authorList>
            <person name="Varghese N."/>
            <person name="Submissions S."/>
        </authorList>
    </citation>
    <scope>NUCLEOTIDE SEQUENCE [LARGE SCALE GENOMIC DNA]</scope>
    <source>
        <strain evidence="2 3">DSM 46834</strain>
    </source>
</reference>
<organism evidence="2 3">
    <name type="scientific">Geodermatophilus aquaeductus</name>
    <dbReference type="NCBI Taxonomy" id="1564161"/>
    <lineage>
        <taxon>Bacteria</taxon>
        <taxon>Bacillati</taxon>
        <taxon>Actinomycetota</taxon>
        <taxon>Actinomycetes</taxon>
        <taxon>Geodermatophilales</taxon>
        <taxon>Geodermatophilaceae</taxon>
        <taxon>Geodermatophilus</taxon>
    </lineage>
</organism>
<sequence length="180" mass="20008">MTPDAWLLLAVGVVVLLLAAWTAWTLTRLRRLEARVARARAVLDDRLRHRAALAEDLASGYSAALGEDRASRLKTAAYEARETPAWDRELAENALGRELRALPPDVPGVPRELLADLAEADARMGLARRFYNDAVRDTAMLRTRRLPRLMRLHADRPLPRFFDVEDGLDAVPLGAGVPRG</sequence>
<evidence type="ECO:0000313" key="3">
    <source>
        <dbReference type="Proteomes" id="UP000317484"/>
    </source>
</evidence>
<proteinExistence type="predicted"/>
<keyword evidence="1" id="KW-0812">Transmembrane</keyword>
<feature type="transmembrane region" description="Helical" evidence="1">
    <location>
        <begin position="6"/>
        <end position="26"/>
    </location>
</feature>
<dbReference type="SUPFAM" id="SSF140478">
    <property type="entry name" value="LemA-like"/>
    <property type="match status" value="1"/>
</dbReference>
<keyword evidence="3" id="KW-1185">Reference proteome</keyword>
<dbReference type="InterPro" id="IPR023353">
    <property type="entry name" value="LemA-like_dom_sf"/>
</dbReference>
<evidence type="ECO:0000256" key="1">
    <source>
        <dbReference type="SAM" id="Phobius"/>
    </source>
</evidence>